<accession>A0A6H0A1G0</accession>
<dbReference type="SUPFAM" id="SSF89447">
    <property type="entry name" value="AbrB/MazE/MraZ-like"/>
    <property type="match status" value="1"/>
</dbReference>
<dbReference type="InterPro" id="IPR037914">
    <property type="entry name" value="SpoVT-AbrB_sf"/>
</dbReference>
<keyword evidence="3" id="KW-0614">Plasmid</keyword>
<dbReference type="InterPro" id="IPR007159">
    <property type="entry name" value="SpoVT-AbrB_dom"/>
</dbReference>
<organism evidence="3">
    <name type="scientific">Lysinibacillus sphaericus</name>
    <name type="common">Bacillus sphaericus</name>
    <dbReference type="NCBI Taxonomy" id="1421"/>
    <lineage>
        <taxon>Bacteria</taxon>
        <taxon>Bacillati</taxon>
        <taxon>Bacillota</taxon>
        <taxon>Bacilli</taxon>
        <taxon>Bacillales</taxon>
        <taxon>Bacillaceae</taxon>
        <taxon>Lysinibacillus</taxon>
    </lineage>
</organism>
<dbReference type="Gene3D" id="2.10.260.10">
    <property type="match status" value="1"/>
</dbReference>
<dbReference type="EMBL" id="MT075580">
    <property type="protein sequence ID" value="QIS31149.1"/>
    <property type="molecule type" value="Genomic_DNA"/>
</dbReference>
<evidence type="ECO:0000259" key="2">
    <source>
        <dbReference type="PROSITE" id="PS51740"/>
    </source>
</evidence>
<geneLocation type="plasmid" evidence="3">
    <name>pSSII-1</name>
</geneLocation>
<protein>
    <recommendedName>
        <fullName evidence="2">SpoVT-AbrB domain-containing protein</fullName>
    </recommendedName>
</protein>
<dbReference type="GO" id="GO:0003677">
    <property type="term" value="F:DNA binding"/>
    <property type="evidence" value="ECO:0007669"/>
    <property type="project" value="UniProtKB-UniRule"/>
</dbReference>
<reference evidence="3" key="1">
    <citation type="submission" date="2020-02" db="EMBL/GenBank/DDBJ databases">
        <authorList>
            <person name="Hu X."/>
            <person name="Yuan Z."/>
            <person name="Cheng J."/>
            <person name="Geng P."/>
        </authorList>
    </citation>
    <scope>NUCLEOTIDE SEQUENCE</scope>
    <source>
        <strain evidence="3">SSII-1</strain>
        <plasmid evidence="3">pSSII-1</plasmid>
    </source>
</reference>
<keyword evidence="1" id="KW-0238">DNA-binding</keyword>
<dbReference type="NCBIfam" id="TIGR01439">
    <property type="entry name" value="lp_hng_hel_AbrB"/>
    <property type="match status" value="1"/>
</dbReference>
<proteinExistence type="predicted"/>
<dbReference type="PROSITE" id="PS51740">
    <property type="entry name" value="SPOVT_ABRB"/>
    <property type="match status" value="1"/>
</dbReference>
<dbReference type="SMART" id="SM00966">
    <property type="entry name" value="SpoVT_AbrB"/>
    <property type="match status" value="1"/>
</dbReference>
<name>A0A6H0A1G0_LYSSH</name>
<dbReference type="Pfam" id="PF04014">
    <property type="entry name" value="MazE_antitoxin"/>
    <property type="match status" value="1"/>
</dbReference>
<feature type="domain" description="SpoVT-AbrB" evidence="2">
    <location>
        <begin position="1"/>
        <end position="48"/>
    </location>
</feature>
<sequence length="195" mass="22241">MTTATLTSKGQLTVPKEIREFLKIDTGDTIEFVTDPKTNSVTISKKGKLCPTCNGSAILESNNLPCFVCNESGYINLDNGIIPYIMMGIPNRKYKINVSITNQKIDDTNRIQFNIMPKIELISEEYSRELLDSIQDTLQIMIIEEFSPKSVSSEELFKMPSDILLEEILDLVTTKTAKEKVNLWFRYERTPFNKN</sequence>
<dbReference type="RefSeq" id="WP_012291777.1">
    <property type="nucleotide sequence ID" value="NZ_CP014644.1"/>
</dbReference>
<evidence type="ECO:0000256" key="1">
    <source>
        <dbReference type="PROSITE-ProRule" id="PRU01076"/>
    </source>
</evidence>
<evidence type="ECO:0000313" key="3">
    <source>
        <dbReference type="EMBL" id="QIS31149.1"/>
    </source>
</evidence>
<dbReference type="AlphaFoldDB" id="A0A6H0A1G0"/>